<evidence type="ECO:0000259" key="4">
    <source>
        <dbReference type="Pfam" id="PF23414"/>
    </source>
</evidence>
<dbReference type="SMART" id="SM00320">
    <property type="entry name" value="WD40"/>
    <property type="match status" value="12"/>
</dbReference>
<proteinExistence type="predicted"/>
<dbReference type="HOGENOM" id="CLU_000288_6_3_1"/>
<name>A0A0D0C7Y9_9AGAR</name>
<dbReference type="PROSITE" id="PS50294">
    <property type="entry name" value="WD_REPEATS_REGION"/>
    <property type="match status" value="12"/>
</dbReference>
<dbReference type="InterPro" id="IPR055442">
    <property type="entry name" value="Beta-prop_EML-like_2nd"/>
</dbReference>
<dbReference type="OrthoDB" id="538223at2759"/>
<feature type="repeat" description="WD" evidence="3">
    <location>
        <begin position="684"/>
        <end position="725"/>
    </location>
</feature>
<dbReference type="SUPFAM" id="SSF50998">
    <property type="entry name" value="Quinoprotein alcohol dehydrogenase-like"/>
    <property type="match status" value="1"/>
</dbReference>
<feature type="repeat" description="WD" evidence="3">
    <location>
        <begin position="598"/>
        <end position="639"/>
    </location>
</feature>
<feature type="repeat" description="WD" evidence="3">
    <location>
        <begin position="813"/>
        <end position="848"/>
    </location>
</feature>
<dbReference type="EMBL" id="KN834880">
    <property type="protein sequence ID" value="KIK50893.1"/>
    <property type="molecule type" value="Genomic_DNA"/>
</dbReference>
<dbReference type="InterPro" id="IPR001680">
    <property type="entry name" value="WD40_rpt"/>
</dbReference>
<dbReference type="Proteomes" id="UP000053593">
    <property type="component" value="Unassembled WGS sequence"/>
</dbReference>
<dbReference type="PANTHER" id="PTHR19848:SF8">
    <property type="entry name" value="F-BOX AND WD REPEAT DOMAIN CONTAINING 7"/>
    <property type="match status" value="1"/>
</dbReference>
<evidence type="ECO:0000313" key="6">
    <source>
        <dbReference type="Proteomes" id="UP000053593"/>
    </source>
</evidence>
<feature type="repeat" description="WD" evidence="3">
    <location>
        <begin position="469"/>
        <end position="510"/>
    </location>
</feature>
<keyword evidence="6" id="KW-1185">Reference proteome</keyword>
<dbReference type="InterPro" id="IPR011047">
    <property type="entry name" value="Quinoprotein_ADH-like_sf"/>
</dbReference>
<organism evidence="5 6">
    <name type="scientific">Collybiopsis luxurians FD-317 M1</name>
    <dbReference type="NCBI Taxonomy" id="944289"/>
    <lineage>
        <taxon>Eukaryota</taxon>
        <taxon>Fungi</taxon>
        <taxon>Dikarya</taxon>
        <taxon>Basidiomycota</taxon>
        <taxon>Agaricomycotina</taxon>
        <taxon>Agaricomycetes</taxon>
        <taxon>Agaricomycetidae</taxon>
        <taxon>Agaricales</taxon>
        <taxon>Marasmiineae</taxon>
        <taxon>Omphalotaceae</taxon>
        <taxon>Collybiopsis</taxon>
        <taxon>Collybiopsis luxurians</taxon>
    </lineage>
</organism>
<dbReference type="Gene3D" id="2.130.10.10">
    <property type="entry name" value="YVTN repeat-like/Quinoprotein amine dehydrogenase"/>
    <property type="match status" value="6"/>
</dbReference>
<keyword evidence="1 3" id="KW-0853">WD repeat</keyword>
<feature type="repeat" description="WD" evidence="3">
    <location>
        <begin position="770"/>
        <end position="804"/>
    </location>
</feature>
<feature type="repeat" description="WD" evidence="3">
    <location>
        <begin position="440"/>
        <end position="465"/>
    </location>
</feature>
<evidence type="ECO:0000256" key="2">
    <source>
        <dbReference type="ARBA" id="ARBA00022737"/>
    </source>
</evidence>
<feature type="repeat" description="WD" evidence="3">
    <location>
        <begin position="641"/>
        <end position="682"/>
    </location>
</feature>
<reference evidence="5 6" key="1">
    <citation type="submission" date="2014-04" db="EMBL/GenBank/DDBJ databases">
        <title>Evolutionary Origins and Diversification of the Mycorrhizal Mutualists.</title>
        <authorList>
            <consortium name="DOE Joint Genome Institute"/>
            <consortium name="Mycorrhizal Genomics Consortium"/>
            <person name="Kohler A."/>
            <person name="Kuo A."/>
            <person name="Nagy L.G."/>
            <person name="Floudas D."/>
            <person name="Copeland A."/>
            <person name="Barry K.W."/>
            <person name="Cichocki N."/>
            <person name="Veneault-Fourrey C."/>
            <person name="LaButti K."/>
            <person name="Lindquist E.A."/>
            <person name="Lipzen A."/>
            <person name="Lundell T."/>
            <person name="Morin E."/>
            <person name="Murat C."/>
            <person name="Riley R."/>
            <person name="Ohm R."/>
            <person name="Sun H."/>
            <person name="Tunlid A."/>
            <person name="Henrissat B."/>
            <person name="Grigoriev I.V."/>
            <person name="Hibbett D.S."/>
            <person name="Martin F."/>
        </authorList>
    </citation>
    <scope>NUCLEOTIDE SEQUENCE [LARGE SCALE GENOMIC DNA]</scope>
    <source>
        <strain evidence="5 6">FD-317 M1</strain>
    </source>
</reference>
<keyword evidence="2" id="KW-0677">Repeat</keyword>
<feature type="domain" description="EML-like second beta-propeller" evidence="4">
    <location>
        <begin position="519"/>
        <end position="682"/>
    </location>
</feature>
<dbReference type="CDD" id="cd00200">
    <property type="entry name" value="WD40"/>
    <property type="match status" value="2"/>
</dbReference>
<feature type="repeat" description="WD" evidence="3">
    <location>
        <begin position="555"/>
        <end position="596"/>
    </location>
</feature>
<dbReference type="InterPro" id="IPR020472">
    <property type="entry name" value="WD40_PAC1"/>
</dbReference>
<dbReference type="Pfam" id="PF23414">
    <property type="entry name" value="Beta-prop_EML_2"/>
    <property type="match status" value="1"/>
</dbReference>
<gene>
    <name evidence="5" type="ORF">GYMLUDRAFT_234425</name>
</gene>
<feature type="repeat" description="WD" evidence="3">
    <location>
        <begin position="512"/>
        <end position="553"/>
    </location>
</feature>
<sequence length="930" mass="103385">MFIRERFDKFQDEISKSNINSLVSKADGLFIWAKTATEFILESGMDMAANIQVVLQPKGEDSDFEHPHAKLYELYREILKQYFTKKQSQQQCQLVLGLIISAYEPLTLETLARMLRHGSNMTYSVVKKVIDVLKAVLYLNDRKVYYHLSLAEFLSSEQCPSEFKIERTSQHQNLASICLKVLMTELKFNICNLQTSSIPNCKIQDLKHRIDQCISSPLQYSSQWWANHVENVEESNLIVQGVRDFTSNCQIIFWMECMSLMGKTNGIIPVARMIIKWAQKMKDMNVLTRMQELEKFTNAFSTALHESTPHLYISGCALLPSESLLRENMITHLNHTVKVTSSGHAVRWEKMLHVIQTKDQVNSVVYSPDGQYVAFGSNDMTVRIWNAQTGVQVGEPLKGHTDWVMSVAYSPDGQCVVSGSNDKTVRIWNVQTGVQVGEPLKGHTEWVMSVAYSPDGQYVVSSSDDMTPLKGHTDWVMSVAYSPDGQYVVSSSDDMTVRIWNAQTGVQVGEPLKGHTNPVWSVAYSPDGQYVVSGSTDKTVRIWNAQTGVQVGESMEDHTREVQSVVYSPDGQYVVSGSDDGTVRIWNAQTGVQVGEPLKGHTNPIWSVACSPDGQYVVSGSDDKTVRIWNAQTGVQVGEPLKGHTDWVMSVAYSPDGQCVVSSSDDMTVRIWNAQAGVQVGEPLKGHTNAVQSVAYSPDGQYVVSGSTDNTVRIWNAQTGVQVGEPLKGHTREVQSVAYSPDGQYVVSGSNDKTLRIWNAQTGVQVGEPLKGHTDIVLSVAYSPDGQYVVSGSDDKTVRIWNVQIGVQVGEPLKGHTDRVLSVAYSPDGQCVVSGSFDNSVRIWRIQSFLHNACNLQLPPGTSSGYIDDHGWLHSSNGLLILWLPPHLRGGFREKRQILTIPANTQNSAVFVNWSNFVHGTQWTHCWAST</sequence>
<feature type="repeat" description="WD" evidence="3">
    <location>
        <begin position="354"/>
        <end position="395"/>
    </location>
</feature>
<dbReference type="PANTHER" id="PTHR19848">
    <property type="entry name" value="WD40 REPEAT PROTEIN"/>
    <property type="match status" value="1"/>
</dbReference>
<dbReference type="InterPro" id="IPR015943">
    <property type="entry name" value="WD40/YVTN_repeat-like_dom_sf"/>
</dbReference>
<feature type="repeat" description="WD" evidence="3">
    <location>
        <begin position="727"/>
        <end position="768"/>
    </location>
</feature>
<dbReference type="PROSITE" id="PS00678">
    <property type="entry name" value="WD_REPEATS_1"/>
    <property type="match status" value="8"/>
</dbReference>
<evidence type="ECO:0000256" key="3">
    <source>
        <dbReference type="PROSITE-ProRule" id="PRU00221"/>
    </source>
</evidence>
<evidence type="ECO:0000313" key="5">
    <source>
        <dbReference type="EMBL" id="KIK50893.1"/>
    </source>
</evidence>
<dbReference type="PRINTS" id="PR00320">
    <property type="entry name" value="GPROTEINBRPT"/>
</dbReference>
<accession>A0A0D0C7Y9</accession>
<dbReference type="InterPro" id="IPR019775">
    <property type="entry name" value="WD40_repeat_CS"/>
</dbReference>
<dbReference type="PROSITE" id="PS50082">
    <property type="entry name" value="WD_REPEATS_2"/>
    <property type="match status" value="12"/>
</dbReference>
<protein>
    <recommendedName>
        <fullName evidence="4">EML-like second beta-propeller domain-containing protein</fullName>
    </recommendedName>
</protein>
<feature type="repeat" description="WD" evidence="3">
    <location>
        <begin position="397"/>
        <end position="438"/>
    </location>
</feature>
<evidence type="ECO:0000256" key="1">
    <source>
        <dbReference type="ARBA" id="ARBA00022574"/>
    </source>
</evidence>
<dbReference type="AlphaFoldDB" id="A0A0D0C7Y9"/>
<dbReference type="Pfam" id="PF00400">
    <property type="entry name" value="WD40"/>
    <property type="match status" value="8"/>
</dbReference>